<organism evidence="1 2">
    <name type="scientific">Stentor coeruleus</name>
    <dbReference type="NCBI Taxonomy" id="5963"/>
    <lineage>
        <taxon>Eukaryota</taxon>
        <taxon>Sar</taxon>
        <taxon>Alveolata</taxon>
        <taxon>Ciliophora</taxon>
        <taxon>Postciliodesmatophora</taxon>
        <taxon>Heterotrichea</taxon>
        <taxon>Heterotrichida</taxon>
        <taxon>Stentoridae</taxon>
        <taxon>Stentor</taxon>
    </lineage>
</organism>
<protein>
    <submittedName>
        <fullName evidence="1">Uncharacterized protein</fullName>
    </submittedName>
</protein>
<sequence>MLRRTIGLIRFPLRTIHTECPYDPLPLPEEHGHEHPHVNPESAKAWAELKSVLDTLPARNYSPVIEEFIARCSKLS</sequence>
<dbReference type="EMBL" id="MPUH01001032">
    <property type="protein sequence ID" value="OMJ71004.1"/>
    <property type="molecule type" value="Genomic_DNA"/>
</dbReference>
<name>A0A1R2B2J6_9CILI</name>
<evidence type="ECO:0000313" key="2">
    <source>
        <dbReference type="Proteomes" id="UP000187209"/>
    </source>
</evidence>
<dbReference type="Proteomes" id="UP000187209">
    <property type="component" value="Unassembled WGS sequence"/>
</dbReference>
<reference evidence="1 2" key="1">
    <citation type="submission" date="2016-11" db="EMBL/GenBank/DDBJ databases">
        <title>The macronuclear genome of Stentor coeruleus: a giant cell with tiny introns.</title>
        <authorList>
            <person name="Slabodnick M."/>
            <person name="Ruby J.G."/>
            <person name="Reiff S.B."/>
            <person name="Swart E.C."/>
            <person name="Gosai S."/>
            <person name="Prabakaran S."/>
            <person name="Witkowska E."/>
            <person name="Larue G.E."/>
            <person name="Fisher S."/>
            <person name="Freeman R.M."/>
            <person name="Gunawardena J."/>
            <person name="Chu W."/>
            <person name="Stover N.A."/>
            <person name="Gregory B.D."/>
            <person name="Nowacki M."/>
            <person name="Derisi J."/>
            <person name="Roy S.W."/>
            <person name="Marshall W.F."/>
            <person name="Sood P."/>
        </authorList>
    </citation>
    <scope>NUCLEOTIDE SEQUENCE [LARGE SCALE GENOMIC DNA]</scope>
    <source>
        <strain evidence="1">WM001</strain>
    </source>
</reference>
<comment type="caution">
    <text evidence="1">The sequence shown here is derived from an EMBL/GenBank/DDBJ whole genome shotgun (WGS) entry which is preliminary data.</text>
</comment>
<proteinExistence type="predicted"/>
<accession>A0A1R2B2J6</accession>
<evidence type="ECO:0000313" key="1">
    <source>
        <dbReference type="EMBL" id="OMJ71004.1"/>
    </source>
</evidence>
<gene>
    <name evidence="1" type="ORF">SteCoe_30905</name>
</gene>
<keyword evidence="2" id="KW-1185">Reference proteome</keyword>
<dbReference type="AlphaFoldDB" id="A0A1R2B2J6"/>